<organism evidence="1 2">
    <name type="scientific">Scleroderma citrinum Foug A</name>
    <dbReference type="NCBI Taxonomy" id="1036808"/>
    <lineage>
        <taxon>Eukaryota</taxon>
        <taxon>Fungi</taxon>
        <taxon>Dikarya</taxon>
        <taxon>Basidiomycota</taxon>
        <taxon>Agaricomycotina</taxon>
        <taxon>Agaricomycetes</taxon>
        <taxon>Agaricomycetidae</taxon>
        <taxon>Boletales</taxon>
        <taxon>Sclerodermatineae</taxon>
        <taxon>Sclerodermataceae</taxon>
        <taxon>Scleroderma</taxon>
    </lineage>
</organism>
<name>A0A0C3DHM4_9AGAM</name>
<dbReference type="HOGENOM" id="CLU_1338214_0_0_1"/>
<dbReference type="AlphaFoldDB" id="A0A0C3DHM4"/>
<protein>
    <submittedName>
        <fullName evidence="1">Uncharacterized protein</fullName>
    </submittedName>
</protein>
<reference evidence="2" key="2">
    <citation type="submission" date="2015-01" db="EMBL/GenBank/DDBJ databases">
        <title>Evolutionary Origins and Diversification of the Mycorrhizal Mutualists.</title>
        <authorList>
            <consortium name="DOE Joint Genome Institute"/>
            <consortium name="Mycorrhizal Genomics Consortium"/>
            <person name="Kohler A."/>
            <person name="Kuo A."/>
            <person name="Nagy L.G."/>
            <person name="Floudas D."/>
            <person name="Copeland A."/>
            <person name="Barry K.W."/>
            <person name="Cichocki N."/>
            <person name="Veneault-Fourrey C."/>
            <person name="LaButti K."/>
            <person name="Lindquist E.A."/>
            <person name="Lipzen A."/>
            <person name="Lundell T."/>
            <person name="Morin E."/>
            <person name="Murat C."/>
            <person name="Riley R."/>
            <person name="Ohm R."/>
            <person name="Sun H."/>
            <person name="Tunlid A."/>
            <person name="Henrissat B."/>
            <person name="Grigoriev I.V."/>
            <person name="Hibbett D.S."/>
            <person name="Martin F."/>
        </authorList>
    </citation>
    <scope>NUCLEOTIDE SEQUENCE [LARGE SCALE GENOMIC DNA]</scope>
    <source>
        <strain evidence="2">Foug A</strain>
    </source>
</reference>
<reference evidence="1 2" key="1">
    <citation type="submission" date="2014-04" db="EMBL/GenBank/DDBJ databases">
        <authorList>
            <consortium name="DOE Joint Genome Institute"/>
            <person name="Kuo A."/>
            <person name="Kohler A."/>
            <person name="Nagy L.G."/>
            <person name="Floudas D."/>
            <person name="Copeland A."/>
            <person name="Barry K.W."/>
            <person name="Cichocki N."/>
            <person name="Veneault-Fourrey C."/>
            <person name="LaButti K."/>
            <person name="Lindquist E.A."/>
            <person name="Lipzen A."/>
            <person name="Lundell T."/>
            <person name="Morin E."/>
            <person name="Murat C."/>
            <person name="Sun H."/>
            <person name="Tunlid A."/>
            <person name="Henrissat B."/>
            <person name="Grigoriev I.V."/>
            <person name="Hibbett D.S."/>
            <person name="Martin F."/>
            <person name="Nordberg H.P."/>
            <person name="Cantor M.N."/>
            <person name="Hua S.X."/>
        </authorList>
    </citation>
    <scope>NUCLEOTIDE SEQUENCE [LARGE SCALE GENOMIC DNA]</scope>
    <source>
        <strain evidence="1 2">Foug A</strain>
    </source>
</reference>
<proteinExistence type="predicted"/>
<evidence type="ECO:0000313" key="2">
    <source>
        <dbReference type="Proteomes" id="UP000053989"/>
    </source>
</evidence>
<evidence type="ECO:0000313" key="1">
    <source>
        <dbReference type="EMBL" id="KIM60190.1"/>
    </source>
</evidence>
<dbReference type="InParanoid" id="A0A0C3DHM4"/>
<accession>A0A0C3DHM4</accession>
<dbReference type="EMBL" id="KN822065">
    <property type="protein sequence ID" value="KIM60190.1"/>
    <property type="molecule type" value="Genomic_DNA"/>
</dbReference>
<dbReference type="Proteomes" id="UP000053989">
    <property type="component" value="Unassembled WGS sequence"/>
</dbReference>
<sequence length="205" mass="23262">MDLTLNWHASLYCRCRQQMAALGTNADILIWYQELHASDLSVTTAISNPNARGHHDDRLAWFWTMDVPHDTDRNNWMSECMCYTLFWNFHSTYCHDHANSIPIWTNSTLLLVYSDIPTSYSDVLTPTPTFLLLLQCSYSYSNVPTSYSDVPTPTPTSSLSVPLLSLLQVHTPFPSVTYLSVCHPPSSLPLPCVFSFSYDTPTPLF</sequence>
<gene>
    <name evidence="1" type="ORF">SCLCIDRAFT_26835</name>
</gene>
<keyword evidence="2" id="KW-1185">Reference proteome</keyword>
<dbReference type="OrthoDB" id="3265433at2759"/>
<dbReference type="STRING" id="1036808.A0A0C3DHM4"/>